<sequence length="205" mass="22900">MSSVTRYLVAQDGLSEFVGRAISWLTLAMIAVLMIEIVFRYFLDSPTIWAHETSTMLYGGFCILAGSYTLRHRGHVRSEVIWGALPKRGKAACDTVIFTLGLIVLTIFLKMSIEFAAESWARQEYSNKSIWQPPLYPIKTVIPIAVGLVLLQNIAELLRSVLTLLGIDYEDPREAELDAEVDPDLLPSVPDSDPDEAVEIDKNQN</sequence>
<feature type="transmembrane region" description="Helical" evidence="9">
    <location>
        <begin position="48"/>
        <end position="70"/>
    </location>
</feature>
<keyword evidence="3" id="KW-1003">Cell membrane</keyword>
<comment type="similarity">
    <text evidence="8 9">Belongs to the TRAP transporter small permease family.</text>
</comment>
<evidence type="ECO:0000256" key="5">
    <source>
        <dbReference type="ARBA" id="ARBA00022692"/>
    </source>
</evidence>
<evidence type="ECO:0000256" key="9">
    <source>
        <dbReference type="RuleBase" id="RU369079"/>
    </source>
</evidence>
<feature type="region of interest" description="Disordered" evidence="10">
    <location>
        <begin position="180"/>
        <end position="205"/>
    </location>
</feature>
<dbReference type="OrthoDB" id="4250245at2"/>
<name>A0A1I4RBE3_9RHOB</name>
<evidence type="ECO:0000256" key="6">
    <source>
        <dbReference type="ARBA" id="ARBA00022989"/>
    </source>
</evidence>
<dbReference type="AlphaFoldDB" id="A0A1I4RBE3"/>
<evidence type="ECO:0000259" key="11">
    <source>
        <dbReference type="Pfam" id="PF04290"/>
    </source>
</evidence>
<feature type="transmembrane region" description="Helical" evidence="9">
    <location>
        <begin position="21"/>
        <end position="42"/>
    </location>
</feature>
<keyword evidence="13" id="KW-1185">Reference proteome</keyword>
<dbReference type="Pfam" id="PF04290">
    <property type="entry name" value="DctQ"/>
    <property type="match status" value="1"/>
</dbReference>
<protein>
    <recommendedName>
        <fullName evidence="9">TRAP transporter small permease protein</fullName>
    </recommendedName>
</protein>
<comment type="subunit">
    <text evidence="9">The complex comprises the extracytoplasmic solute receptor protein and the two transmembrane proteins.</text>
</comment>
<evidence type="ECO:0000313" key="13">
    <source>
        <dbReference type="Proteomes" id="UP000199144"/>
    </source>
</evidence>
<evidence type="ECO:0000256" key="3">
    <source>
        <dbReference type="ARBA" id="ARBA00022475"/>
    </source>
</evidence>
<evidence type="ECO:0000256" key="2">
    <source>
        <dbReference type="ARBA" id="ARBA00022448"/>
    </source>
</evidence>
<dbReference type="STRING" id="254406.SAMN04488042_1087"/>
<dbReference type="InterPro" id="IPR007387">
    <property type="entry name" value="TRAP_DctQ"/>
</dbReference>
<evidence type="ECO:0000313" key="12">
    <source>
        <dbReference type="EMBL" id="SFM49547.1"/>
    </source>
</evidence>
<dbReference type="PANTHER" id="PTHR35011">
    <property type="entry name" value="2,3-DIKETO-L-GULONATE TRAP TRANSPORTER SMALL PERMEASE PROTEIN YIAM"/>
    <property type="match status" value="1"/>
</dbReference>
<reference evidence="12 13" key="1">
    <citation type="submission" date="2016-10" db="EMBL/GenBank/DDBJ databases">
        <authorList>
            <person name="de Groot N.N."/>
        </authorList>
    </citation>
    <scope>NUCLEOTIDE SEQUENCE [LARGE SCALE GENOMIC DNA]</scope>
    <source>
        <strain evidence="12 13">DSM 15283</strain>
    </source>
</reference>
<feature type="transmembrane region" description="Helical" evidence="9">
    <location>
        <begin position="133"/>
        <end position="151"/>
    </location>
</feature>
<keyword evidence="2 9" id="KW-0813">Transport</keyword>
<comment type="function">
    <text evidence="9">Part of the tripartite ATP-independent periplasmic (TRAP) transport system.</text>
</comment>
<feature type="domain" description="Tripartite ATP-independent periplasmic transporters DctQ component" evidence="11">
    <location>
        <begin position="29"/>
        <end position="161"/>
    </location>
</feature>
<evidence type="ECO:0000256" key="4">
    <source>
        <dbReference type="ARBA" id="ARBA00022519"/>
    </source>
</evidence>
<accession>A0A1I4RBE3</accession>
<feature type="transmembrane region" description="Helical" evidence="9">
    <location>
        <begin position="91"/>
        <end position="113"/>
    </location>
</feature>
<keyword evidence="5 9" id="KW-0812">Transmembrane</keyword>
<evidence type="ECO:0000256" key="7">
    <source>
        <dbReference type="ARBA" id="ARBA00023136"/>
    </source>
</evidence>
<evidence type="ECO:0000256" key="10">
    <source>
        <dbReference type="SAM" id="MobiDB-lite"/>
    </source>
</evidence>
<keyword evidence="4 9" id="KW-0997">Cell inner membrane</keyword>
<dbReference type="GO" id="GO:0022857">
    <property type="term" value="F:transmembrane transporter activity"/>
    <property type="evidence" value="ECO:0007669"/>
    <property type="project" value="UniProtKB-UniRule"/>
</dbReference>
<keyword evidence="7 9" id="KW-0472">Membrane</keyword>
<dbReference type="GO" id="GO:0005886">
    <property type="term" value="C:plasma membrane"/>
    <property type="evidence" value="ECO:0007669"/>
    <property type="project" value="UniProtKB-SubCell"/>
</dbReference>
<gene>
    <name evidence="12" type="ORF">SAMN04488042_1087</name>
</gene>
<dbReference type="InterPro" id="IPR055348">
    <property type="entry name" value="DctQ"/>
</dbReference>
<dbReference type="PANTHER" id="PTHR35011:SF4">
    <property type="entry name" value="SLL1102 PROTEIN"/>
    <property type="match status" value="1"/>
</dbReference>
<keyword evidence="6 9" id="KW-1133">Transmembrane helix</keyword>
<dbReference type="Proteomes" id="UP000199144">
    <property type="component" value="Unassembled WGS sequence"/>
</dbReference>
<evidence type="ECO:0000256" key="8">
    <source>
        <dbReference type="ARBA" id="ARBA00038436"/>
    </source>
</evidence>
<organism evidence="12 13">
    <name type="scientific">Shimia aestuarii</name>
    <dbReference type="NCBI Taxonomy" id="254406"/>
    <lineage>
        <taxon>Bacteria</taxon>
        <taxon>Pseudomonadati</taxon>
        <taxon>Pseudomonadota</taxon>
        <taxon>Alphaproteobacteria</taxon>
        <taxon>Rhodobacterales</taxon>
        <taxon>Roseobacteraceae</taxon>
    </lineage>
</organism>
<proteinExistence type="inferred from homology"/>
<dbReference type="EMBL" id="FOTQ01000008">
    <property type="protein sequence ID" value="SFM49547.1"/>
    <property type="molecule type" value="Genomic_DNA"/>
</dbReference>
<comment type="subcellular location">
    <subcellularLocation>
        <location evidence="1 9">Cell inner membrane</location>
        <topology evidence="1 9">Multi-pass membrane protein</topology>
    </subcellularLocation>
</comment>
<dbReference type="RefSeq" id="WP_093095181.1">
    <property type="nucleotide sequence ID" value="NZ_FOTQ01000008.1"/>
</dbReference>
<evidence type="ECO:0000256" key="1">
    <source>
        <dbReference type="ARBA" id="ARBA00004429"/>
    </source>
</evidence>